<dbReference type="STRING" id="709032.Sulku_1532"/>
<protein>
    <submittedName>
        <fullName evidence="1">Uncharacterized protein</fullName>
    </submittedName>
</protein>
<dbReference type="RefSeq" id="WP_013460391.1">
    <property type="nucleotide sequence ID" value="NC_014762.1"/>
</dbReference>
<evidence type="ECO:0000313" key="1">
    <source>
        <dbReference type="EMBL" id="ADR34194.1"/>
    </source>
</evidence>
<dbReference type="Proteomes" id="UP000008721">
    <property type="component" value="Chromosome"/>
</dbReference>
<organism evidence="1 2">
    <name type="scientific">Sulfuricurvum kujiense (strain ATCC BAA-921 / DSM 16994 / JCM 11577 / YK-1)</name>
    <dbReference type="NCBI Taxonomy" id="709032"/>
    <lineage>
        <taxon>Bacteria</taxon>
        <taxon>Pseudomonadati</taxon>
        <taxon>Campylobacterota</taxon>
        <taxon>Epsilonproteobacteria</taxon>
        <taxon>Campylobacterales</taxon>
        <taxon>Sulfurimonadaceae</taxon>
        <taxon>Sulfuricurvum</taxon>
    </lineage>
</organism>
<dbReference type="KEGG" id="sku:Sulku_1532"/>
<reference evidence="1 2" key="1">
    <citation type="journal article" date="2012" name="Stand. Genomic Sci.">
        <title>Complete genome sequence of the sulfur compounds oxidizing chemolithoautotroph Sulfuricurvum kujiense type strain (YK-1(T)).</title>
        <authorList>
            <person name="Han C."/>
            <person name="Kotsyurbenko O."/>
            <person name="Chertkov O."/>
            <person name="Held B."/>
            <person name="Lapidus A."/>
            <person name="Nolan M."/>
            <person name="Lucas S."/>
            <person name="Hammon N."/>
            <person name="Deshpande S."/>
            <person name="Cheng J.F."/>
            <person name="Tapia R."/>
            <person name="Goodwin L.A."/>
            <person name="Pitluck S."/>
            <person name="Liolios K."/>
            <person name="Pagani I."/>
            <person name="Ivanova N."/>
            <person name="Mavromatis K."/>
            <person name="Mikhailova N."/>
            <person name="Pati A."/>
            <person name="Chen A."/>
            <person name="Palaniappan K."/>
            <person name="Land M."/>
            <person name="Hauser L."/>
            <person name="Chang Y.J."/>
            <person name="Jeffries C.D."/>
            <person name="Brambilla E.M."/>
            <person name="Rohde M."/>
            <person name="Spring S."/>
            <person name="Sikorski J."/>
            <person name="Goker M."/>
            <person name="Woyke T."/>
            <person name="Bristow J."/>
            <person name="Eisen J.A."/>
            <person name="Markowitz V."/>
            <person name="Hugenholtz P."/>
            <person name="Kyrpides N.C."/>
            <person name="Klenk H.P."/>
            <person name="Detter J.C."/>
        </authorList>
    </citation>
    <scope>NUCLEOTIDE SEQUENCE [LARGE SCALE GENOMIC DNA]</scope>
    <source>
        <strain evidence="2">ATCC BAA-921 / DSM 16994 / JCM 11577 / YK-1</strain>
    </source>
</reference>
<dbReference type="EMBL" id="CP002355">
    <property type="protein sequence ID" value="ADR34194.1"/>
    <property type="molecule type" value="Genomic_DNA"/>
</dbReference>
<name>E4TZT7_SULKY</name>
<accession>E4TZT7</accession>
<dbReference type="HOGENOM" id="CLU_760594_0_0_7"/>
<dbReference type="OrthoDB" id="5317759at2"/>
<dbReference type="AlphaFoldDB" id="E4TZT7"/>
<evidence type="ECO:0000313" key="2">
    <source>
        <dbReference type="Proteomes" id="UP000008721"/>
    </source>
</evidence>
<proteinExistence type="predicted"/>
<gene>
    <name evidence="1" type="ordered locus">Sulku_1532</name>
</gene>
<keyword evidence="2" id="KW-1185">Reference proteome</keyword>
<sequence>MSVNSVASQSIFQNTAASVIKRTDTASDTAVTSTDAIIVSAANNTNATVSTKWGFKVDENGFFGSDFNKAAGIPVNVKIHQITMQQAEAFEQASGTGADPLTIVSKVWSLYKTVTGSTLDPDGTGYMSPKQVDAMPQSYTSKGNVLEGIVAVQYTVAESVKASPHAESMSNPGFRSMAQYGTGTDEEIVKRGRDLYNSYTGNKNDNSLPKDKLSIGELFGNFFSNSVGNETQQYLDPNHEYAAPVKDTQIYWQTLKNGQGYAQYIINAFGQNTLDEIINYMGIDHGAPLAERKFSQELADKFITEMNKEMKSQYALYQANKYSSLDTSISKSNDIDMSSPLSQGYQIAKNIKLPTAGTLINIGA</sequence>